<proteinExistence type="predicted"/>
<dbReference type="AlphaFoldDB" id="A0A484TCX5"/>
<accession>A0A484TCX5</accession>
<evidence type="ECO:0000313" key="4">
    <source>
        <dbReference type="EMBL" id="VFR72137.1"/>
    </source>
</evidence>
<feature type="transmembrane region" description="Helical" evidence="1">
    <location>
        <begin position="20"/>
        <end position="40"/>
    </location>
</feature>
<dbReference type="EMBL" id="CAADIL010000016">
    <property type="protein sequence ID" value="VFR72137.1"/>
    <property type="molecule type" value="Genomic_DNA"/>
</dbReference>
<organism evidence="4">
    <name type="scientific">plant metagenome</name>
    <dbReference type="NCBI Taxonomy" id="1297885"/>
    <lineage>
        <taxon>unclassified sequences</taxon>
        <taxon>metagenomes</taxon>
        <taxon>organismal metagenomes</taxon>
    </lineage>
</organism>
<reference evidence="4" key="1">
    <citation type="submission" date="2019-03" db="EMBL/GenBank/DDBJ databases">
        <authorList>
            <person name="Danneels B."/>
        </authorList>
    </citation>
    <scope>NUCLEOTIDE SEQUENCE</scope>
</reference>
<dbReference type="EMBL" id="CAADIC010000019">
    <property type="protein sequence ID" value="VFR34631.1"/>
    <property type="molecule type" value="Genomic_DNA"/>
</dbReference>
<name>A0A484TCX5_9ZZZZ</name>
<evidence type="ECO:0000256" key="1">
    <source>
        <dbReference type="SAM" id="Phobius"/>
    </source>
</evidence>
<evidence type="ECO:0000313" key="3">
    <source>
        <dbReference type="EMBL" id="VFR70396.1"/>
    </source>
</evidence>
<keyword evidence="1" id="KW-0472">Membrane</keyword>
<evidence type="ECO:0000313" key="2">
    <source>
        <dbReference type="EMBL" id="VFR34631.1"/>
    </source>
</evidence>
<protein>
    <submittedName>
        <fullName evidence="4">Phage protein</fullName>
    </submittedName>
</protein>
<dbReference type="EMBL" id="CAADIJ010000011">
    <property type="protein sequence ID" value="VFR70396.1"/>
    <property type="molecule type" value="Genomic_DNA"/>
</dbReference>
<keyword evidence="1" id="KW-1133">Transmembrane helix</keyword>
<sequence>MALTKDRDTVRRAGEQLSLPVAAGVRVFAGAMVAVVATFARPAGNGRVVGIAQEQVDNRDGTDGALRIEVRRGTYLLENSAGADAITLDDYGLEAYAVDDQTVAKTDGGGARQVAGIVRDVDASGVWVEF</sequence>
<keyword evidence="1" id="KW-0812">Transmembrane</keyword>
<gene>
    <name evidence="2" type="ORF">ANDA3_3745</name>
    <name evidence="4" type="ORF">DAR2_3595</name>
    <name evidence="3" type="ORF">DAR3_4181</name>
</gene>